<evidence type="ECO:0008006" key="3">
    <source>
        <dbReference type="Google" id="ProtNLM"/>
    </source>
</evidence>
<dbReference type="AlphaFoldDB" id="A0A0L6CPK5"/>
<evidence type="ECO:0000313" key="1">
    <source>
        <dbReference type="EMBL" id="KNX39694.1"/>
    </source>
</evidence>
<protein>
    <recommendedName>
        <fullName evidence="3">Peptidase</fullName>
    </recommendedName>
</protein>
<reference evidence="2" key="1">
    <citation type="submission" date="2015-03" db="EMBL/GenBank/DDBJ databases">
        <title>Luteipulveratus halotolerans sp. nov., a novel actinobacterium (Dermacoccaceae) from Sarawak, Malaysia.</title>
        <authorList>
            <person name="Juboi H."/>
            <person name="Basik A."/>
            <person name="Shamsul S.S."/>
            <person name="Arnold P."/>
            <person name="Schmitt E.K."/>
            <person name="Sanglier J.-J."/>
            <person name="Yeo T."/>
        </authorList>
    </citation>
    <scope>NUCLEOTIDE SEQUENCE [LARGE SCALE GENOMIC DNA]</scope>
    <source>
        <strain evidence="2">C296001</strain>
    </source>
</reference>
<dbReference type="EMBL" id="LAIR01000001">
    <property type="protein sequence ID" value="KNX39694.1"/>
    <property type="molecule type" value="Genomic_DNA"/>
</dbReference>
<gene>
    <name evidence="1" type="ORF">VV01_00200</name>
</gene>
<organism evidence="1 2">
    <name type="scientific">Luteipulveratus halotolerans</name>
    <dbReference type="NCBI Taxonomy" id="1631356"/>
    <lineage>
        <taxon>Bacteria</taxon>
        <taxon>Bacillati</taxon>
        <taxon>Actinomycetota</taxon>
        <taxon>Actinomycetes</taxon>
        <taxon>Micrococcales</taxon>
        <taxon>Dermacoccaceae</taxon>
        <taxon>Luteipulveratus</taxon>
    </lineage>
</organism>
<comment type="caution">
    <text evidence="1">The sequence shown here is derived from an EMBL/GenBank/DDBJ whole genome shotgun (WGS) entry which is preliminary data.</text>
</comment>
<accession>A0A0L6CPK5</accession>
<evidence type="ECO:0000313" key="2">
    <source>
        <dbReference type="Proteomes" id="UP000037397"/>
    </source>
</evidence>
<sequence>MRFSASEGLRTMLTAALVVLLLRWGPQQLVELSRVWGEWSAPQQATAVTYVLVVYVLLRSGRGVQRRVSWHLSAPSATALRAGSALASAAMPSAGGSLSLERRARHEAAHVVGFLASGVVVEEVDVRVRPDGSEGRVVAVDNKGLAPVEQAWGYLVGAVAGNVQDLRDGVHDGGSAVDMNTAQSQVWRVISCGVRPAGYDGPLTADALFEGARARAGEVLEQHRSAHEAVAARLVEYAESDSRVPLSGKDFDDLGVGRVPADV</sequence>
<dbReference type="Proteomes" id="UP000037397">
    <property type="component" value="Unassembled WGS sequence"/>
</dbReference>
<keyword evidence="2" id="KW-1185">Reference proteome</keyword>
<proteinExistence type="predicted"/>
<name>A0A0L6CPK5_9MICO</name>